<evidence type="ECO:0000256" key="1">
    <source>
        <dbReference type="ARBA" id="ARBA00004323"/>
    </source>
</evidence>
<evidence type="ECO:0000259" key="6">
    <source>
        <dbReference type="Pfam" id="PF03016"/>
    </source>
</evidence>
<dbReference type="InterPro" id="IPR040911">
    <property type="entry name" value="Exostosin_GT47"/>
</dbReference>
<evidence type="ECO:0000256" key="2">
    <source>
        <dbReference type="ARBA" id="ARBA00010271"/>
    </source>
</evidence>
<keyword evidence="4" id="KW-0735">Signal-anchor</keyword>
<evidence type="ECO:0000256" key="3">
    <source>
        <dbReference type="ARBA" id="ARBA00022676"/>
    </source>
</evidence>
<dbReference type="GO" id="GO:0016757">
    <property type="term" value="F:glycosyltransferase activity"/>
    <property type="evidence" value="ECO:0007669"/>
    <property type="project" value="UniProtKB-KW"/>
</dbReference>
<feature type="domain" description="Exostosin GT47" evidence="6">
    <location>
        <begin position="70"/>
        <end position="327"/>
    </location>
</feature>
<dbReference type="PANTHER" id="PTHR11062">
    <property type="entry name" value="EXOSTOSIN HEPARAN SULFATE GLYCOSYLTRANSFERASE -RELATED"/>
    <property type="match status" value="1"/>
</dbReference>
<sequence>MALKSTSLSLCSVPALFFSFTLLGTLSLSLFFLSNPSSSPPSSSPNPQDSSIKVYVADLPRSLNYGLLDKRVFDAAEADVIFVPFFATLSAELQLATAKGAFRKKVGNEDYVRQRQVVDFVKNTEAWKRSGGRDHVFVLTDPVAMWHVRAELAPAVLLVVDFGGWYRLESKLSNGNSSDVIQHTQVSILKDVIVPYTHLLPRLQLSENKKRQTLLYFKGAKQRHRGGLVREKLWDLLANVPNVIMEEGFPNATGREQSIKGMRTSKFCLHPAGDTPTSCRLFDAIQSLCIPVIISDNIELPFEGMIDYSEFSVFVAVSDSLRPNWLVGHLKSFSKAQRDRFRLKMAQVQPMFQYDNGHPGAIGPIPPDGAVNHIWRKVYQKLPMIKEAILRERRKPTGVSVPHRCHCT</sequence>
<name>A0AAW1Y3M0_RUBAR</name>
<comment type="similarity">
    <text evidence="2">Belongs to the glycosyltransferase 47 family.</text>
</comment>
<evidence type="ECO:0000313" key="7">
    <source>
        <dbReference type="EMBL" id="KAK9943524.1"/>
    </source>
</evidence>
<gene>
    <name evidence="7" type="ORF">M0R45_009129</name>
</gene>
<evidence type="ECO:0000256" key="5">
    <source>
        <dbReference type="ARBA" id="ARBA00023034"/>
    </source>
</evidence>
<keyword evidence="3" id="KW-0808">Transferase</keyword>
<keyword evidence="3" id="KW-0328">Glycosyltransferase</keyword>
<protein>
    <recommendedName>
        <fullName evidence="6">Exostosin GT47 domain-containing protein</fullName>
    </recommendedName>
</protein>
<comment type="subcellular location">
    <subcellularLocation>
        <location evidence="1">Golgi apparatus membrane</location>
        <topology evidence="1">Single-pass type II membrane protein</topology>
    </subcellularLocation>
</comment>
<dbReference type="AlphaFoldDB" id="A0AAW1Y3M0"/>
<dbReference type="InterPro" id="IPR004263">
    <property type="entry name" value="Exostosin"/>
</dbReference>
<accession>A0AAW1Y3M0</accession>
<dbReference type="PANTHER" id="PTHR11062:SF60">
    <property type="entry name" value="EXOSTOSIN FAMILY PROTEIN"/>
    <property type="match status" value="1"/>
</dbReference>
<organism evidence="7 8">
    <name type="scientific">Rubus argutus</name>
    <name type="common">Southern blackberry</name>
    <dbReference type="NCBI Taxonomy" id="59490"/>
    <lineage>
        <taxon>Eukaryota</taxon>
        <taxon>Viridiplantae</taxon>
        <taxon>Streptophyta</taxon>
        <taxon>Embryophyta</taxon>
        <taxon>Tracheophyta</taxon>
        <taxon>Spermatophyta</taxon>
        <taxon>Magnoliopsida</taxon>
        <taxon>eudicotyledons</taxon>
        <taxon>Gunneridae</taxon>
        <taxon>Pentapetalae</taxon>
        <taxon>rosids</taxon>
        <taxon>fabids</taxon>
        <taxon>Rosales</taxon>
        <taxon>Rosaceae</taxon>
        <taxon>Rosoideae</taxon>
        <taxon>Rosoideae incertae sedis</taxon>
        <taxon>Rubus</taxon>
    </lineage>
</organism>
<keyword evidence="4" id="KW-0812">Transmembrane</keyword>
<dbReference type="Pfam" id="PF03016">
    <property type="entry name" value="Exostosin_GT47"/>
    <property type="match status" value="1"/>
</dbReference>
<dbReference type="Proteomes" id="UP001457282">
    <property type="component" value="Unassembled WGS sequence"/>
</dbReference>
<keyword evidence="5" id="KW-0333">Golgi apparatus</keyword>
<keyword evidence="8" id="KW-1185">Reference proteome</keyword>
<comment type="caution">
    <text evidence="7">The sequence shown here is derived from an EMBL/GenBank/DDBJ whole genome shotgun (WGS) entry which is preliminary data.</text>
</comment>
<reference evidence="7 8" key="1">
    <citation type="journal article" date="2023" name="G3 (Bethesda)">
        <title>A chromosome-length genome assembly and annotation of blackberry (Rubus argutus, cv. 'Hillquist').</title>
        <authorList>
            <person name="Bruna T."/>
            <person name="Aryal R."/>
            <person name="Dudchenko O."/>
            <person name="Sargent D.J."/>
            <person name="Mead D."/>
            <person name="Buti M."/>
            <person name="Cavallini A."/>
            <person name="Hytonen T."/>
            <person name="Andres J."/>
            <person name="Pham M."/>
            <person name="Weisz D."/>
            <person name="Mascagni F."/>
            <person name="Usai G."/>
            <person name="Natali L."/>
            <person name="Bassil N."/>
            <person name="Fernandez G.E."/>
            <person name="Lomsadze A."/>
            <person name="Armour M."/>
            <person name="Olukolu B."/>
            <person name="Poorten T."/>
            <person name="Britton C."/>
            <person name="Davik J."/>
            <person name="Ashrafi H."/>
            <person name="Aiden E.L."/>
            <person name="Borodovsky M."/>
            <person name="Worthington M."/>
        </authorList>
    </citation>
    <scope>NUCLEOTIDE SEQUENCE [LARGE SCALE GENOMIC DNA]</scope>
    <source>
        <strain evidence="7">PI 553951</strain>
    </source>
</reference>
<dbReference type="GO" id="GO:0000139">
    <property type="term" value="C:Golgi membrane"/>
    <property type="evidence" value="ECO:0007669"/>
    <property type="project" value="UniProtKB-SubCell"/>
</dbReference>
<proteinExistence type="inferred from homology"/>
<dbReference type="EMBL" id="JBEDUW010000002">
    <property type="protein sequence ID" value="KAK9943524.1"/>
    <property type="molecule type" value="Genomic_DNA"/>
</dbReference>
<evidence type="ECO:0000313" key="8">
    <source>
        <dbReference type="Proteomes" id="UP001457282"/>
    </source>
</evidence>
<evidence type="ECO:0000256" key="4">
    <source>
        <dbReference type="ARBA" id="ARBA00022968"/>
    </source>
</evidence>